<dbReference type="EMBL" id="JACAZF010000004">
    <property type="protein sequence ID" value="KAF7307273.1"/>
    <property type="molecule type" value="Genomic_DNA"/>
</dbReference>
<dbReference type="AlphaFoldDB" id="A0A8H6SWK9"/>
<organism evidence="1 2">
    <name type="scientific">Mycena indigotica</name>
    <dbReference type="NCBI Taxonomy" id="2126181"/>
    <lineage>
        <taxon>Eukaryota</taxon>
        <taxon>Fungi</taxon>
        <taxon>Dikarya</taxon>
        <taxon>Basidiomycota</taxon>
        <taxon>Agaricomycotina</taxon>
        <taxon>Agaricomycetes</taxon>
        <taxon>Agaricomycetidae</taxon>
        <taxon>Agaricales</taxon>
        <taxon>Marasmiineae</taxon>
        <taxon>Mycenaceae</taxon>
        <taxon>Mycena</taxon>
    </lineage>
</organism>
<dbReference type="Gene3D" id="3.40.50.300">
    <property type="entry name" value="P-loop containing nucleotide triphosphate hydrolases"/>
    <property type="match status" value="1"/>
</dbReference>
<dbReference type="GeneID" id="59344516"/>
<sequence>MSDSWFSAVDRRGATRKVPMQPANRRLALRIALETLGYRETNHGFAVWSNLSEIEMWTEAINAKFFGKGKGYGKEEWDALLGHCMAVTDAPHILFAAELIEAYPKAKVILTTRNPDSWWRSFNSTILVAVASPIGALNAWLEPTTAGTFVGFWKLVFLALLRTTDVTEELAKKRYLEYYDEVRALVPKERLLEYRVGESGGWDRLCAFLDKEKPEAPFPRVNDARTFNEHMLGRVVSIWKRAAKKYLPPIVVVCFLVFVAKSW</sequence>
<protein>
    <recommendedName>
        <fullName evidence="3">NAD dependent epimerase/dehydratase</fullName>
    </recommendedName>
</protein>
<dbReference type="InterPro" id="IPR027417">
    <property type="entry name" value="P-loop_NTPase"/>
</dbReference>
<evidence type="ECO:0000313" key="2">
    <source>
        <dbReference type="Proteomes" id="UP000636479"/>
    </source>
</evidence>
<gene>
    <name evidence="1" type="ORF">MIND_00521100</name>
</gene>
<evidence type="ECO:0008006" key="3">
    <source>
        <dbReference type="Google" id="ProtNLM"/>
    </source>
</evidence>
<dbReference type="OrthoDB" id="3351858at2759"/>
<dbReference type="SUPFAM" id="SSF52540">
    <property type="entry name" value="P-loop containing nucleoside triphosphate hydrolases"/>
    <property type="match status" value="1"/>
</dbReference>
<keyword evidence="2" id="KW-1185">Reference proteome</keyword>
<dbReference type="InterPro" id="IPR040632">
    <property type="entry name" value="Sulfotransfer_4"/>
</dbReference>
<comment type="caution">
    <text evidence="1">The sequence shown here is derived from an EMBL/GenBank/DDBJ whole genome shotgun (WGS) entry which is preliminary data.</text>
</comment>
<proteinExistence type="predicted"/>
<accession>A0A8H6SWK9</accession>
<dbReference type="Proteomes" id="UP000636479">
    <property type="component" value="Unassembled WGS sequence"/>
</dbReference>
<evidence type="ECO:0000313" key="1">
    <source>
        <dbReference type="EMBL" id="KAF7307273.1"/>
    </source>
</evidence>
<dbReference type="Pfam" id="PF17784">
    <property type="entry name" value="Sulfotransfer_4"/>
    <property type="match status" value="1"/>
</dbReference>
<name>A0A8H6SWK9_9AGAR</name>
<dbReference type="PANTHER" id="PTHR36978:SF4">
    <property type="entry name" value="P-LOOP CONTAINING NUCLEOSIDE TRIPHOSPHATE HYDROLASE PROTEIN"/>
    <property type="match status" value="1"/>
</dbReference>
<dbReference type="PANTHER" id="PTHR36978">
    <property type="entry name" value="P-LOOP CONTAINING NUCLEOTIDE TRIPHOSPHATE HYDROLASE"/>
    <property type="match status" value="1"/>
</dbReference>
<dbReference type="RefSeq" id="XP_037222292.1">
    <property type="nucleotide sequence ID" value="XM_037362000.1"/>
</dbReference>
<reference evidence="1" key="1">
    <citation type="submission" date="2020-05" db="EMBL/GenBank/DDBJ databases">
        <title>Mycena genomes resolve the evolution of fungal bioluminescence.</title>
        <authorList>
            <person name="Tsai I.J."/>
        </authorList>
    </citation>
    <scope>NUCLEOTIDE SEQUENCE</scope>
    <source>
        <strain evidence="1">171206Taipei</strain>
    </source>
</reference>